<dbReference type="AlphaFoldDB" id="A0A1J4MRP4"/>
<protein>
    <submittedName>
        <fullName evidence="1">Uncharacterized protein</fullName>
    </submittedName>
</protein>
<dbReference type="EMBL" id="LRBS01000049">
    <property type="protein sequence ID" value="OII76854.1"/>
    <property type="molecule type" value="Genomic_DNA"/>
</dbReference>
<accession>A0A1J4MRP4</accession>
<dbReference type="VEuPathDB" id="CryptoDB:cand_024290"/>
<dbReference type="OrthoDB" id="346528at2759"/>
<gene>
    <name evidence="1" type="ORF">cand_024290</name>
</gene>
<sequence>MDCITKSTQYINNGICKQFICRYKYSTFVRNYSGNINSFNKKLSFNIIQQRFLGNKVSGPAASYNVMKHLKIISRLHPSLTYTEFKQRCESLRIFIYFGMCIYLTSELVNHPLKSSYWYRYTPINFFKYVLPNYIYPVDRKY</sequence>
<name>A0A1J4MRP4_9CRYT</name>
<dbReference type="GeneID" id="92366613"/>
<dbReference type="RefSeq" id="XP_067068700.1">
    <property type="nucleotide sequence ID" value="XM_067212659.1"/>
</dbReference>
<keyword evidence="2" id="KW-1185">Reference proteome</keyword>
<evidence type="ECO:0000313" key="2">
    <source>
        <dbReference type="Proteomes" id="UP000186804"/>
    </source>
</evidence>
<dbReference type="Proteomes" id="UP000186804">
    <property type="component" value="Unassembled WGS sequence"/>
</dbReference>
<comment type="caution">
    <text evidence="1">The sequence shown here is derived from an EMBL/GenBank/DDBJ whole genome shotgun (WGS) entry which is preliminary data.</text>
</comment>
<proteinExistence type="predicted"/>
<reference evidence="1 2" key="1">
    <citation type="submission" date="2016-10" db="EMBL/GenBank/DDBJ databases">
        <title>Reductive evolution of mitochondrial metabolism and differential evolution of invasion-related proteins in Cryptosporidium.</title>
        <authorList>
            <person name="Liu S."/>
            <person name="Roellig D.M."/>
            <person name="Guo Y."/>
            <person name="Li N."/>
            <person name="Frace M.A."/>
            <person name="Tang K."/>
            <person name="Zhang L."/>
            <person name="Feng Y."/>
            <person name="Xiao L."/>
        </authorList>
    </citation>
    <scope>NUCLEOTIDE SEQUENCE [LARGE SCALE GENOMIC DNA]</scope>
    <source>
        <strain evidence="1">30847</strain>
    </source>
</reference>
<organism evidence="1 2">
    <name type="scientific">Cryptosporidium andersoni</name>
    <dbReference type="NCBI Taxonomy" id="117008"/>
    <lineage>
        <taxon>Eukaryota</taxon>
        <taxon>Sar</taxon>
        <taxon>Alveolata</taxon>
        <taxon>Apicomplexa</taxon>
        <taxon>Conoidasida</taxon>
        <taxon>Coccidia</taxon>
        <taxon>Eucoccidiorida</taxon>
        <taxon>Eimeriorina</taxon>
        <taxon>Cryptosporidiidae</taxon>
        <taxon>Cryptosporidium</taxon>
    </lineage>
</organism>
<evidence type="ECO:0000313" key="1">
    <source>
        <dbReference type="EMBL" id="OII76854.1"/>
    </source>
</evidence>